<organism evidence="1 2">
    <name type="scientific">Pistacia atlantica</name>
    <dbReference type="NCBI Taxonomy" id="434234"/>
    <lineage>
        <taxon>Eukaryota</taxon>
        <taxon>Viridiplantae</taxon>
        <taxon>Streptophyta</taxon>
        <taxon>Embryophyta</taxon>
        <taxon>Tracheophyta</taxon>
        <taxon>Spermatophyta</taxon>
        <taxon>Magnoliopsida</taxon>
        <taxon>eudicotyledons</taxon>
        <taxon>Gunneridae</taxon>
        <taxon>Pentapetalae</taxon>
        <taxon>rosids</taxon>
        <taxon>malvids</taxon>
        <taxon>Sapindales</taxon>
        <taxon>Anacardiaceae</taxon>
        <taxon>Pistacia</taxon>
    </lineage>
</organism>
<evidence type="ECO:0000313" key="2">
    <source>
        <dbReference type="Proteomes" id="UP001164250"/>
    </source>
</evidence>
<accession>A0ACC1AW27</accession>
<protein>
    <submittedName>
        <fullName evidence="1">Uncharacterized protein</fullName>
    </submittedName>
</protein>
<keyword evidence="2" id="KW-1185">Reference proteome</keyword>
<evidence type="ECO:0000313" key="1">
    <source>
        <dbReference type="EMBL" id="KAJ0090891.1"/>
    </source>
</evidence>
<proteinExistence type="predicted"/>
<sequence>MIDLSGSGIGCWICHLSFVILQCAVIQLPSQTLLLSVSDKASRLMGMLLPATTATPTAAIADATPTAAIAPQLQPQQLPLMQQPQQLSQFQQQQRLPQLQQQQQLPQLQQQQQLPHPQKMVGSGLVQGYVQGPRSDAISFLESSFITRLS</sequence>
<gene>
    <name evidence="1" type="ORF">Patl1_14793</name>
</gene>
<dbReference type="Proteomes" id="UP001164250">
    <property type="component" value="Chromosome 8"/>
</dbReference>
<dbReference type="EMBL" id="CM047904">
    <property type="protein sequence ID" value="KAJ0090891.1"/>
    <property type="molecule type" value="Genomic_DNA"/>
</dbReference>
<reference evidence="2" key="1">
    <citation type="journal article" date="2023" name="G3 (Bethesda)">
        <title>Genome assembly and association tests identify interacting loci associated with vigor, precocity, and sex in interspecific pistachio rootstocks.</title>
        <authorList>
            <person name="Palmer W."/>
            <person name="Jacygrad E."/>
            <person name="Sagayaradj S."/>
            <person name="Cavanaugh K."/>
            <person name="Han R."/>
            <person name="Bertier L."/>
            <person name="Beede B."/>
            <person name="Kafkas S."/>
            <person name="Golino D."/>
            <person name="Preece J."/>
            <person name="Michelmore R."/>
        </authorList>
    </citation>
    <scope>NUCLEOTIDE SEQUENCE [LARGE SCALE GENOMIC DNA]</scope>
</reference>
<comment type="caution">
    <text evidence="1">The sequence shown here is derived from an EMBL/GenBank/DDBJ whole genome shotgun (WGS) entry which is preliminary data.</text>
</comment>
<name>A0ACC1AW27_9ROSI</name>